<accession>A0A8J7W2X5</accession>
<dbReference type="GO" id="GO:0000150">
    <property type="term" value="F:DNA strand exchange activity"/>
    <property type="evidence" value="ECO:0007669"/>
    <property type="project" value="InterPro"/>
</dbReference>
<dbReference type="Proteomes" id="UP000675664">
    <property type="component" value="Unassembled WGS sequence"/>
</dbReference>
<protein>
    <submittedName>
        <fullName evidence="2">Recombinase family protein</fullName>
    </submittedName>
</protein>
<dbReference type="Pfam" id="PF08348">
    <property type="entry name" value="PAS_6"/>
    <property type="match status" value="1"/>
</dbReference>
<reference evidence="2" key="2">
    <citation type="submission" date="2021-04" db="EMBL/GenBank/DDBJ databases">
        <authorList>
            <person name="Liu J."/>
        </authorList>
    </citation>
    <scope>NUCLEOTIDE SEQUENCE</scope>
    <source>
        <strain evidence="2">BAD-6</strain>
    </source>
</reference>
<evidence type="ECO:0000313" key="2">
    <source>
        <dbReference type="EMBL" id="MBR0598126.1"/>
    </source>
</evidence>
<proteinExistence type="predicted"/>
<dbReference type="AlphaFoldDB" id="A0A8J7W2X5"/>
<dbReference type="PROSITE" id="PS51737">
    <property type="entry name" value="RECOMBINASE_DNA_BIND"/>
    <property type="match status" value="1"/>
</dbReference>
<feature type="domain" description="Recombinase" evidence="1">
    <location>
        <begin position="108"/>
        <end position="212"/>
    </location>
</feature>
<gene>
    <name evidence="2" type="ORF">KCX82_09600</name>
</gene>
<dbReference type="PANTHER" id="PTHR30461">
    <property type="entry name" value="DNA-INVERTASE FROM LAMBDOID PROPHAGE"/>
    <property type="match status" value="1"/>
</dbReference>
<comment type="caution">
    <text evidence="2">The sequence shown here is derived from an EMBL/GenBank/DDBJ whole genome shotgun (WGS) entry which is preliminary data.</text>
</comment>
<dbReference type="Gene3D" id="3.90.1750.20">
    <property type="entry name" value="Putative Large Serine Recombinase, Chain B, Domain 2"/>
    <property type="match status" value="1"/>
</dbReference>
<evidence type="ECO:0000259" key="1">
    <source>
        <dbReference type="PROSITE" id="PS51737"/>
    </source>
</evidence>
<sequence length="284" mass="32522">MGILKLRRWDFGLVPSERSLEAVGKSVRLHIIGRSKVFDLFPRTHKGKNRRVLREKHALINSRERTQKSDINLEQSSQQESESLSANVRLGLQFRYQQGKVQVNHNWFLGYTKDEDGHLIIDQEQAEVVKRIYREYLSGNSLLKIKRSLEADGVLNGAGRGEWNETNIKQILTNEKYIGDALLQKTYTVDILEGAPITDLAVQMLAEIRNSGDIHQYKVYAHHNAKGIPMYSATLPIIGENNRIIGLLCMNFHTEISLCDMLHGFLNHNNDKKNDLLVETYTNN</sequence>
<name>A0A8J7W2X5_9FIRM</name>
<dbReference type="GO" id="GO:0003677">
    <property type="term" value="F:DNA binding"/>
    <property type="evidence" value="ECO:0007669"/>
    <property type="project" value="InterPro"/>
</dbReference>
<evidence type="ECO:0000313" key="3">
    <source>
        <dbReference type="Proteomes" id="UP000675664"/>
    </source>
</evidence>
<organism evidence="2 3">
    <name type="scientific">Sinanaerobacter chloroacetimidivorans</name>
    <dbReference type="NCBI Taxonomy" id="2818044"/>
    <lineage>
        <taxon>Bacteria</taxon>
        <taxon>Bacillati</taxon>
        <taxon>Bacillota</taxon>
        <taxon>Clostridia</taxon>
        <taxon>Peptostreptococcales</taxon>
        <taxon>Anaerovoracaceae</taxon>
        <taxon>Sinanaerobacter</taxon>
    </lineage>
</organism>
<dbReference type="InterPro" id="IPR050639">
    <property type="entry name" value="SSR_resolvase"/>
</dbReference>
<dbReference type="InterPro" id="IPR013559">
    <property type="entry name" value="YheO"/>
</dbReference>
<dbReference type="InterPro" id="IPR011109">
    <property type="entry name" value="DNA_bind_recombinase_dom"/>
</dbReference>
<dbReference type="EMBL" id="JAGSND010000005">
    <property type="protein sequence ID" value="MBR0598126.1"/>
    <property type="molecule type" value="Genomic_DNA"/>
</dbReference>
<keyword evidence="3" id="KW-1185">Reference proteome</keyword>
<dbReference type="Pfam" id="PF07508">
    <property type="entry name" value="Recombinase"/>
    <property type="match status" value="1"/>
</dbReference>
<dbReference type="PANTHER" id="PTHR30461:SF23">
    <property type="entry name" value="DNA RECOMBINASE-RELATED"/>
    <property type="match status" value="1"/>
</dbReference>
<dbReference type="InterPro" id="IPR038109">
    <property type="entry name" value="DNA_bind_recomb_sf"/>
</dbReference>
<reference evidence="2" key="1">
    <citation type="submission" date="2021-04" db="EMBL/GenBank/DDBJ databases">
        <title>Sinoanaerobacter chloroacetimidivorans sp. nov., an obligate anaerobic bacterium isolated from anaerobic sludge.</title>
        <authorList>
            <person name="Bao Y."/>
        </authorList>
    </citation>
    <scope>NUCLEOTIDE SEQUENCE</scope>
    <source>
        <strain evidence="2">BAD-6</strain>
    </source>
</reference>